<dbReference type="GO" id="GO:0030687">
    <property type="term" value="C:preribosome, large subunit precursor"/>
    <property type="evidence" value="ECO:0007669"/>
    <property type="project" value="TreeGrafter"/>
</dbReference>
<dbReference type="Pfam" id="PF12874">
    <property type="entry name" value="zf-met"/>
    <property type="match status" value="1"/>
</dbReference>
<evidence type="ECO:0000256" key="8">
    <source>
        <dbReference type="ARBA" id="ARBA00034126"/>
    </source>
</evidence>
<feature type="domain" description="C2H2-type" evidence="10">
    <location>
        <begin position="83"/>
        <end position="105"/>
    </location>
</feature>
<dbReference type="InterPro" id="IPR003604">
    <property type="entry name" value="Matrin/U1-like-C_Znf_C2H2"/>
</dbReference>
<dbReference type="InterPro" id="IPR041661">
    <property type="entry name" value="ZN622/Rei1/Reh1_Znf-C2H2"/>
</dbReference>
<comment type="similarity">
    <text evidence="8">Belongs to the REI1 family.</text>
</comment>
<comment type="caution">
    <text evidence="11">The sequence shown here is derived from an EMBL/GenBank/DDBJ whole genome shotgun (WGS) entry which is preliminary data.</text>
</comment>
<keyword evidence="7" id="KW-0862">Zinc</keyword>
<feature type="compositionally biased region" description="Basic and acidic residues" evidence="9">
    <location>
        <begin position="398"/>
        <end position="411"/>
    </location>
</feature>
<keyword evidence="5" id="KW-0677">Repeat</keyword>
<keyword evidence="12" id="KW-1185">Reference proteome</keyword>
<sequence>MATVTSARDTATSHPYTCNACQVAFRNADIQKAHMKSDWHRYNLKRKVASLPPISSDVFNDRVLQAKEESSASAGKVAFQKPCEACKKTFYSENSYRNHLSSAKHKASEKALHRDRGSHHDDASTVISSTFSIGEPVERAASVDSAAEAEFNQVVEQLKKADIEDGEPDERPSPVKRPSNPRLSAAGQHKAAHLVSEPASEHTSDSGTPVPTQTTADNRQVTLKTCLFCSYDSPSLDLNVNHMQRIHSMFIPERDYLIDLVGLVGYLQQIVYEQCRCIACRKTKADVFAIQTHMRDASHCKIPYATEAEMLRVGDFYDFRSTYSDPEEDEDGGVGMEGNGTKLGLKRTTRIVGEDGEELGEVDEGWETDSDASSVATDEITSLPMDQHIHQYEKLDKHLHHSHNDPRKHLQGDGFHSHAHKHAHHAAFYDEYELHLPSGKSVGHRSLAKYYRQNLRDHPSPEEREMAAIEAAKEENDDSIDLDGEHQGASESTSREIVARDQMGMVGVAEYKKKEVQKVEKKAKAAEDRASRRMQLHVSERANNQKSYYYREG</sequence>
<dbReference type="PANTHER" id="PTHR13182:SF8">
    <property type="entry name" value="CYTOPLASMIC 60S SUBUNIT BIOGENESIS FACTOR ZNF622"/>
    <property type="match status" value="1"/>
</dbReference>
<reference evidence="11" key="1">
    <citation type="submission" date="2022-07" db="EMBL/GenBank/DDBJ databases">
        <title>Draft genome sequence of Zalerion maritima ATCC 34329, a (micro)plastics degrading marine fungus.</title>
        <authorList>
            <person name="Paco A."/>
            <person name="Goncalves M.F.M."/>
            <person name="Rocha-Santos T.A.P."/>
            <person name="Alves A."/>
        </authorList>
    </citation>
    <scope>NUCLEOTIDE SEQUENCE</scope>
    <source>
        <strain evidence="11">ATCC 34329</strain>
    </source>
</reference>
<dbReference type="PROSITE" id="PS00028">
    <property type="entry name" value="ZINC_FINGER_C2H2_1"/>
    <property type="match status" value="2"/>
</dbReference>
<protein>
    <submittedName>
        <fullName evidence="11">Zinc finger protein Yan</fullName>
    </submittedName>
</protein>
<dbReference type="GO" id="GO:0042273">
    <property type="term" value="P:ribosomal large subunit biogenesis"/>
    <property type="evidence" value="ECO:0007669"/>
    <property type="project" value="TreeGrafter"/>
</dbReference>
<feature type="region of interest" description="Disordered" evidence="9">
    <location>
        <begin position="398"/>
        <end position="421"/>
    </location>
</feature>
<dbReference type="GO" id="GO:0008270">
    <property type="term" value="F:zinc ion binding"/>
    <property type="evidence" value="ECO:0007669"/>
    <property type="project" value="UniProtKB-KW"/>
</dbReference>
<dbReference type="SMART" id="SM00451">
    <property type="entry name" value="ZnF_U1"/>
    <property type="match status" value="2"/>
</dbReference>
<evidence type="ECO:0000256" key="3">
    <source>
        <dbReference type="ARBA" id="ARBA00022517"/>
    </source>
</evidence>
<evidence type="ECO:0000256" key="6">
    <source>
        <dbReference type="ARBA" id="ARBA00022771"/>
    </source>
</evidence>
<evidence type="ECO:0000256" key="4">
    <source>
        <dbReference type="ARBA" id="ARBA00022723"/>
    </source>
</evidence>
<feature type="region of interest" description="Disordered" evidence="9">
    <location>
        <begin position="161"/>
        <end position="216"/>
    </location>
</feature>
<dbReference type="AlphaFoldDB" id="A0AAD5WT26"/>
<feature type="compositionally biased region" description="Basic and acidic residues" evidence="9">
    <location>
        <begin position="106"/>
        <end position="123"/>
    </location>
</feature>
<dbReference type="Proteomes" id="UP001201980">
    <property type="component" value="Unassembled WGS sequence"/>
</dbReference>
<evidence type="ECO:0000259" key="10">
    <source>
        <dbReference type="PROSITE" id="PS00028"/>
    </source>
</evidence>
<keyword evidence="4" id="KW-0479">Metal-binding</keyword>
<feature type="compositionally biased region" description="Basic and acidic residues" evidence="9">
    <location>
        <begin position="483"/>
        <end position="499"/>
    </location>
</feature>
<keyword evidence="6" id="KW-0863">Zinc-finger</keyword>
<accession>A0AAD5WT26</accession>
<dbReference type="SUPFAM" id="SSF57667">
    <property type="entry name" value="beta-beta-alpha zinc fingers"/>
    <property type="match status" value="2"/>
</dbReference>
<keyword evidence="2" id="KW-0963">Cytoplasm</keyword>
<dbReference type="InterPro" id="IPR036236">
    <property type="entry name" value="Znf_C2H2_sf"/>
</dbReference>
<evidence type="ECO:0000313" key="12">
    <source>
        <dbReference type="Proteomes" id="UP001201980"/>
    </source>
</evidence>
<comment type="subcellular location">
    <subcellularLocation>
        <location evidence="1">Cytoplasm</location>
    </subcellularLocation>
</comment>
<dbReference type="Gene3D" id="3.30.160.60">
    <property type="entry name" value="Classic Zinc Finger"/>
    <property type="match status" value="1"/>
</dbReference>
<dbReference type="GO" id="GO:0003676">
    <property type="term" value="F:nucleic acid binding"/>
    <property type="evidence" value="ECO:0007669"/>
    <property type="project" value="InterPro"/>
</dbReference>
<organism evidence="11 12">
    <name type="scientific">Zalerion maritima</name>
    <dbReference type="NCBI Taxonomy" id="339359"/>
    <lineage>
        <taxon>Eukaryota</taxon>
        <taxon>Fungi</taxon>
        <taxon>Dikarya</taxon>
        <taxon>Ascomycota</taxon>
        <taxon>Pezizomycotina</taxon>
        <taxon>Sordariomycetes</taxon>
        <taxon>Lulworthiomycetidae</taxon>
        <taxon>Lulworthiales</taxon>
        <taxon>Lulworthiaceae</taxon>
        <taxon>Zalerion</taxon>
    </lineage>
</organism>
<evidence type="ECO:0000256" key="5">
    <source>
        <dbReference type="ARBA" id="ARBA00022737"/>
    </source>
</evidence>
<dbReference type="InterPro" id="IPR013087">
    <property type="entry name" value="Znf_C2H2_type"/>
</dbReference>
<dbReference type="InterPro" id="IPR040025">
    <property type="entry name" value="Znf622/Rei1/Reh1"/>
</dbReference>
<feature type="region of interest" description="Disordered" evidence="9">
    <location>
        <begin position="474"/>
        <end position="501"/>
    </location>
</feature>
<dbReference type="GO" id="GO:0005737">
    <property type="term" value="C:cytoplasm"/>
    <property type="evidence" value="ECO:0007669"/>
    <property type="project" value="UniProtKB-SubCell"/>
</dbReference>
<dbReference type="Pfam" id="PF12756">
    <property type="entry name" value="zf-C2H2_2"/>
    <property type="match status" value="1"/>
</dbReference>
<feature type="compositionally biased region" description="Polar residues" evidence="9">
    <location>
        <begin position="205"/>
        <end position="216"/>
    </location>
</feature>
<keyword evidence="3" id="KW-0690">Ribosome biogenesis</keyword>
<gene>
    <name evidence="11" type="ORF">MKZ38_001586</name>
</gene>
<evidence type="ECO:0000256" key="7">
    <source>
        <dbReference type="ARBA" id="ARBA00022833"/>
    </source>
</evidence>
<dbReference type="EMBL" id="JAKWBI020000144">
    <property type="protein sequence ID" value="KAJ2901628.1"/>
    <property type="molecule type" value="Genomic_DNA"/>
</dbReference>
<dbReference type="PANTHER" id="PTHR13182">
    <property type="entry name" value="ZINC FINGER PROTEIN 622"/>
    <property type="match status" value="1"/>
</dbReference>
<evidence type="ECO:0000256" key="2">
    <source>
        <dbReference type="ARBA" id="ARBA00022490"/>
    </source>
</evidence>
<feature type="compositionally biased region" description="Basic and acidic residues" evidence="9">
    <location>
        <begin position="522"/>
        <end position="531"/>
    </location>
</feature>
<evidence type="ECO:0000313" key="11">
    <source>
        <dbReference type="EMBL" id="KAJ2901628.1"/>
    </source>
</evidence>
<evidence type="ECO:0000256" key="9">
    <source>
        <dbReference type="SAM" id="MobiDB-lite"/>
    </source>
</evidence>
<feature type="region of interest" description="Disordered" evidence="9">
    <location>
        <begin position="522"/>
        <end position="553"/>
    </location>
</feature>
<dbReference type="SMART" id="SM00355">
    <property type="entry name" value="ZnF_C2H2"/>
    <property type="match status" value="4"/>
</dbReference>
<evidence type="ECO:0000256" key="1">
    <source>
        <dbReference type="ARBA" id="ARBA00004496"/>
    </source>
</evidence>
<feature type="compositionally biased region" description="Basic and acidic residues" evidence="9">
    <location>
        <begin position="161"/>
        <end position="173"/>
    </location>
</feature>
<feature type="domain" description="C2H2-type" evidence="10">
    <location>
        <begin position="18"/>
        <end position="40"/>
    </location>
</feature>
<feature type="region of interest" description="Disordered" evidence="9">
    <location>
        <begin position="101"/>
        <end position="123"/>
    </location>
</feature>
<proteinExistence type="inferred from homology"/>
<name>A0AAD5WT26_9PEZI</name>